<dbReference type="InterPro" id="IPR012337">
    <property type="entry name" value="RNaseH-like_sf"/>
</dbReference>
<name>A0A9Q3CQV7_9BASI</name>
<feature type="domain" description="Integrase catalytic" evidence="2">
    <location>
        <begin position="5"/>
        <end position="166"/>
    </location>
</feature>
<dbReference type="Gene3D" id="3.30.420.10">
    <property type="entry name" value="Ribonuclease H-like superfamily/Ribonuclease H"/>
    <property type="match status" value="1"/>
</dbReference>
<evidence type="ECO:0000256" key="1">
    <source>
        <dbReference type="ARBA" id="ARBA00022884"/>
    </source>
</evidence>
<dbReference type="Proteomes" id="UP000765509">
    <property type="component" value="Unassembled WGS sequence"/>
</dbReference>
<dbReference type="InterPro" id="IPR001584">
    <property type="entry name" value="Integrase_cat-core"/>
</dbReference>
<dbReference type="InterPro" id="IPR036397">
    <property type="entry name" value="RNaseH_sf"/>
</dbReference>
<organism evidence="3 4">
    <name type="scientific">Austropuccinia psidii MF-1</name>
    <dbReference type="NCBI Taxonomy" id="1389203"/>
    <lineage>
        <taxon>Eukaryota</taxon>
        <taxon>Fungi</taxon>
        <taxon>Dikarya</taxon>
        <taxon>Basidiomycota</taxon>
        <taxon>Pucciniomycotina</taxon>
        <taxon>Pucciniomycetes</taxon>
        <taxon>Pucciniales</taxon>
        <taxon>Sphaerophragmiaceae</taxon>
        <taxon>Austropuccinia</taxon>
    </lineage>
</organism>
<dbReference type="OrthoDB" id="2273864at2759"/>
<evidence type="ECO:0000259" key="2">
    <source>
        <dbReference type="PROSITE" id="PS50994"/>
    </source>
</evidence>
<dbReference type="AlphaFoldDB" id="A0A9Q3CQV7"/>
<dbReference type="GO" id="GO:0015074">
    <property type="term" value="P:DNA integration"/>
    <property type="evidence" value="ECO:0007669"/>
    <property type="project" value="InterPro"/>
</dbReference>
<dbReference type="PANTHER" id="PTHR37984">
    <property type="entry name" value="PROTEIN CBG26694"/>
    <property type="match status" value="1"/>
</dbReference>
<dbReference type="PROSITE" id="PS50994">
    <property type="entry name" value="INTEGRASE"/>
    <property type="match status" value="1"/>
</dbReference>
<dbReference type="SUPFAM" id="SSF53098">
    <property type="entry name" value="Ribonuclease H-like"/>
    <property type="match status" value="1"/>
</dbReference>
<accession>A0A9Q3CQV7</accession>
<evidence type="ECO:0000313" key="3">
    <source>
        <dbReference type="EMBL" id="MBW0486936.1"/>
    </source>
</evidence>
<sequence length="166" mass="18997">MQIQEPKTPWEIFHMDWVTSLPPGGDTGFNECLVLADRDIKSPILLPCDKDDPAMDTDIMIWNRVIHHTGLFQNIIIDRDTKFTSELWKSLHNLFGKNLSFSTAQNPQTDGLTERMIQTLEYMIKLSCVYGLEFQDSDGFTHDACTLIPYLELAYKTLIHSSTGKN</sequence>
<comment type="caution">
    <text evidence="3">The sequence shown here is derived from an EMBL/GenBank/DDBJ whole genome shotgun (WGS) entry which is preliminary data.</text>
</comment>
<keyword evidence="4" id="KW-1185">Reference proteome</keyword>
<dbReference type="PANTHER" id="PTHR37984:SF15">
    <property type="entry name" value="INTEGRASE CATALYTIC DOMAIN-CONTAINING PROTEIN"/>
    <property type="match status" value="1"/>
</dbReference>
<gene>
    <name evidence="3" type="ORF">O181_026651</name>
</gene>
<reference evidence="3" key="1">
    <citation type="submission" date="2021-03" db="EMBL/GenBank/DDBJ databases">
        <title>Draft genome sequence of rust myrtle Austropuccinia psidii MF-1, a brazilian biotype.</title>
        <authorList>
            <person name="Quecine M.C."/>
            <person name="Pachon D.M.R."/>
            <person name="Bonatelli M.L."/>
            <person name="Correr F.H."/>
            <person name="Franceschini L.M."/>
            <person name="Leite T.F."/>
            <person name="Margarido G.R.A."/>
            <person name="Almeida C.A."/>
            <person name="Ferrarezi J.A."/>
            <person name="Labate C.A."/>
        </authorList>
    </citation>
    <scope>NUCLEOTIDE SEQUENCE</scope>
    <source>
        <strain evidence="3">MF-1</strain>
    </source>
</reference>
<protein>
    <recommendedName>
        <fullName evidence="2">Integrase catalytic domain-containing protein</fullName>
    </recommendedName>
</protein>
<keyword evidence="1" id="KW-0694">RNA-binding</keyword>
<dbReference type="InterPro" id="IPR050951">
    <property type="entry name" value="Retrovirus_Pol_polyprotein"/>
</dbReference>
<evidence type="ECO:0000313" key="4">
    <source>
        <dbReference type="Proteomes" id="UP000765509"/>
    </source>
</evidence>
<dbReference type="GO" id="GO:0005634">
    <property type="term" value="C:nucleus"/>
    <property type="evidence" value="ECO:0007669"/>
    <property type="project" value="UniProtKB-ARBA"/>
</dbReference>
<proteinExistence type="predicted"/>
<dbReference type="EMBL" id="AVOT02008884">
    <property type="protein sequence ID" value="MBW0486936.1"/>
    <property type="molecule type" value="Genomic_DNA"/>
</dbReference>
<dbReference type="GO" id="GO:0003723">
    <property type="term" value="F:RNA binding"/>
    <property type="evidence" value="ECO:0007669"/>
    <property type="project" value="UniProtKB-KW"/>
</dbReference>